<dbReference type="RefSeq" id="WP_289388248.1">
    <property type="nucleotide sequence ID" value="NZ_JAUCBM010000010.1"/>
</dbReference>
<proteinExistence type="predicted"/>
<evidence type="ECO:0008006" key="3">
    <source>
        <dbReference type="Google" id="ProtNLM"/>
    </source>
</evidence>
<name>A0ABW3UYD5_9HYPH</name>
<evidence type="ECO:0000313" key="1">
    <source>
        <dbReference type="EMBL" id="MFD1225873.1"/>
    </source>
</evidence>
<sequence length="76" mass="8565">MMAFSGKQYSGTFTPGQVTILQSTYDEVCRILGRCPTTDTNKEQLARAIISMFEQGNTDPKYMAGNIIQAEYYLKK</sequence>
<accession>A0ABW3UYD5</accession>
<dbReference type="EMBL" id="JBHTMA010000004">
    <property type="protein sequence ID" value="MFD1225873.1"/>
    <property type="molecule type" value="Genomic_DNA"/>
</dbReference>
<organism evidence="1 2">
    <name type="scientific">Pseudochrobactrum kiredjianiae</name>
    <dbReference type="NCBI Taxonomy" id="386305"/>
    <lineage>
        <taxon>Bacteria</taxon>
        <taxon>Pseudomonadati</taxon>
        <taxon>Pseudomonadota</taxon>
        <taxon>Alphaproteobacteria</taxon>
        <taxon>Hyphomicrobiales</taxon>
        <taxon>Brucellaceae</taxon>
        <taxon>Pseudochrobactrum</taxon>
    </lineage>
</organism>
<evidence type="ECO:0000313" key="2">
    <source>
        <dbReference type="Proteomes" id="UP001597263"/>
    </source>
</evidence>
<keyword evidence="2" id="KW-1185">Reference proteome</keyword>
<dbReference type="Proteomes" id="UP001597263">
    <property type="component" value="Unassembled WGS sequence"/>
</dbReference>
<reference evidence="2" key="1">
    <citation type="journal article" date="2019" name="Int. J. Syst. Evol. Microbiol.">
        <title>The Global Catalogue of Microorganisms (GCM) 10K type strain sequencing project: providing services to taxonomists for standard genome sequencing and annotation.</title>
        <authorList>
            <consortium name="The Broad Institute Genomics Platform"/>
            <consortium name="The Broad Institute Genome Sequencing Center for Infectious Disease"/>
            <person name="Wu L."/>
            <person name="Ma J."/>
        </authorList>
    </citation>
    <scope>NUCLEOTIDE SEQUENCE [LARGE SCALE GENOMIC DNA]</scope>
    <source>
        <strain evidence="2">CCUG 49584</strain>
    </source>
</reference>
<gene>
    <name evidence="1" type="ORF">ACFQ35_01585</name>
</gene>
<protein>
    <recommendedName>
        <fullName evidence="3">DUF982 domain-containing protein</fullName>
    </recommendedName>
</protein>
<comment type="caution">
    <text evidence="1">The sequence shown here is derived from an EMBL/GenBank/DDBJ whole genome shotgun (WGS) entry which is preliminary data.</text>
</comment>